<comment type="caution">
    <text evidence="2">The sequence shown here is derived from an EMBL/GenBank/DDBJ whole genome shotgun (WGS) entry which is preliminary data.</text>
</comment>
<dbReference type="Proteomes" id="UP000477070">
    <property type="component" value="Unassembled WGS sequence"/>
</dbReference>
<dbReference type="EMBL" id="QBIU01000001">
    <property type="protein sequence ID" value="MWV69856.1"/>
    <property type="molecule type" value="Genomic_DNA"/>
</dbReference>
<evidence type="ECO:0000313" key="4">
    <source>
        <dbReference type="Proteomes" id="UP000477070"/>
    </source>
</evidence>
<dbReference type="RefSeq" id="WP_034573578.1">
    <property type="nucleotide sequence ID" value="NZ_JRMP02000015.1"/>
</dbReference>
<name>A0A347VNC5_9HELI</name>
<evidence type="ECO:0000313" key="1">
    <source>
        <dbReference type="EMBL" id="MWV69856.1"/>
    </source>
</evidence>
<accession>A0A347VNC5</accession>
<keyword evidence="3" id="KW-1185">Reference proteome</keyword>
<reference evidence="2 3" key="2">
    <citation type="journal article" date="2016" name="Infect. Immun.">
        <title>Helicobacter saguini, a Novel Helicobacter Isolated from Cotton-Top Tamarins with Ulcerative Colitis, Has Proinflammatory Properties and Induces Typhlocolitis and Dysplasia in Gnotobiotic IL-10-/- Mice.</title>
        <authorList>
            <person name="Shen Z."/>
            <person name="Mannion A."/>
            <person name="Whary M.T."/>
            <person name="Muthupalani S."/>
            <person name="Sheh A."/>
            <person name="Feng Y."/>
            <person name="Gong G."/>
            <person name="Vandamme P."/>
            <person name="Holcombe H.R."/>
            <person name="Paster B.J."/>
            <person name="Fox J.G."/>
        </authorList>
    </citation>
    <scope>NUCLEOTIDE SEQUENCE [LARGE SCALE GENOMIC DNA]</scope>
    <source>
        <strain evidence="2 3">MIT 97-6194</strain>
    </source>
</reference>
<dbReference type="AlphaFoldDB" id="A0A347VNC5"/>
<organism evidence="2 3">
    <name type="scientific">Helicobacter saguini</name>
    <dbReference type="NCBI Taxonomy" id="1548018"/>
    <lineage>
        <taxon>Bacteria</taxon>
        <taxon>Pseudomonadati</taxon>
        <taxon>Campylobacterota</taxon>
        <taxon>Epsilonproteobacteria</taxon>
        <taxon>Campylobacterales</taxon>
        <taxon>Helicobacteraceae</taxon>
        <taxon>Helicobacter</taxon>
    </lineage>
</organism>
<dbReference type="EMBL" id="JRMP02000015">
    <property type="protein sequence ID" value="TLD93278.1"/>
    <property type="molecule type" value="Genomic_DNA"/>
</dbReference>
<protein>
    <submittedName>
        <fullName evidence="2">Uncharacterized protein</fullName>
    </submittedName>
</protein>
<dbReference type="Proteomes" id="UP000029714">
    <property type="component" value="Unassembled WGS sequence"/>
</dbReference>
<evidence type="ECO:0000313" key="3">
    <source>
        <dbReference type="Proteomes" id="UP000029714"/>
    </source>
</evidence>
<reference evidence="2 3" key="1">
    <citation type="journal article" date="2014" name="Genome Announc.">
        <title>Draft genome sequences of eight enterohepatic helicobacter species isolated from both laboratory and wild rodents.</title>
        <authorList>
            <person name="Sheh A."/>
            <person name="Shen Z."/>
            <person name="Fox J.G."/>
        </authorList>
    </citation>
    <scope>NUCLEOTIDE SEQUENCE [LARGE SCALE GENOMIC DNA]</scope>
    <source>
        <strain evidence="2 3">MIT 97-6194</strain>
    </source>
</reference>
<reference evidence="1 4" key="4">
    <citation type="submission" date="2019-12" db="EMBL/GenBank/DDBJ databases">
        <title>Multi-Generational Helicobacter saguini Isolates.</title>
        <authorList>
            <person name="Mannion A."/>
            <person name="Shen Z."/>
            <person name="Fox J.G."/>
        </authorList>
    </citation>
    <scope>NUCLEOTIDE SEQUENCE [LARGE SCALE GENOMIC DNA]</scope>
    <source>
        <strain evidence="1">16-048</strain>
        <strain evidence="4">16-048 (F4)</strain>
    </source>
</reference>
<proteinExistence type="predicted"/>
<evidence type="ECO:0000313" key="2">
    <source>
        <dbReference type="EMBL" id="TLD93278.1"/>
    </source>
</evidence>
<reference evidence="2" key="3">
    <citation type="submission" date="2018-04" db="EMBL/GenBank/DDBJ databases">
        <authorList>
            <person name="Sheh A."/>
            <person name="Shen Z."/>
            <person name="Mannion A.J."/>
            <person name="Fox J.G."/>
        </authorList>
    </citation>
    <scope>NUCLEOTIDE SEQUENCE</scope>
    <source>
        <strain evidence="2">MIT 97-6194</strain>
    </source>
</reference>
<sequence length="395" mass="47319">MNAYVSSLINAYDYTANNFYDYANECVENNSKVKTLVYNGYLRIAWSYDMKYNKNIDLIFFPQENLYLNYAYLYAKDFAKNIESNKTFYDAFVELDKFIIQMHPQYNINYDFAKNILLQAGLDKNRIDRFYNVRFGSAMFVPMEIEFEWYIVTPRFLSKYPISFFNYDRVLRYAESDEITTFGICIGIIKSYSILSLNTKPNYDYKYPLAYDIEIDKYTTYKDIFSPIPTTALAITQTNFNDYVVNVRDKPAKDSKILSQLFSQKLKSQMTDKSNDILQRQYYEINKSQLINPLWKDEYIVFIHNILQNNWVKVWVLKIPNKSNINKNVFDEEDIFNYKTNWDWYLLEIIKFISDSKDYVYIFNNHPSRLILYDGYIHTSGLDYLMPFGENYIKR</sequence>
<gene>
    <name evidence="1" type="ORF">DCO61_07550</name>
    <name evidence="2" type="ORF">LS64_009195</name>
</gene>
<dbReference type="OrthoDB" id="5323721at2"/>